<reference evidence="2 3" key="1">
    <citation type="journal article" date="2024" name="Commun. Biol.">
        <title>Comparative genomic analysis of thermophilic fungi reveals convergent evolutionary adaptations and gene losses.</title>
        <authorList>
            <person name="Steindorff A.S."/>
            <person name="Aguilar-Pontes M.V."/>
            <person name="Robinson A.J."/>
            <person name="Andreopoulos B."/>
            <person name="LaButti K."/>
            <person name="Kuo A."/>
            <person name="Mondo S."/>
            <person name="Riley R."/>
            <person name="Otillar R."/>
            <person name="Haridas S."/>
            <person name="Lipzen A."/>
            <person name="Grimwood J."/>
            <person name="Schmutz J."/>
            <person name="Clum A."/>
            <person name="Reid I.D."/>
            <person name="Moisan M.C."/>
            <person name="Butler G."/>
            <person name="Nguyen T.T.M."/>
            <person name="Dewar K."/>
            <person name="Conant G."/>
            <person name="Drula E."/>
            <person name="Henrissat B."/>
            <person name="Hansel C."/>
            <person name="Singer S."/>
            <person name="Hutchinson M.I."/>
            <person name="de Vries R.P."/>
            <person name="Natvig D.O."/>
            <person name="Powell A.J."/>
            <person name="Tsang A."/>
            <person name="Grigoriev I.V."/>
        </authorList>
    </citation>
    <scope>NUCLEOTIDE SEQUENCE [LARGE SCALE GENOMIC DNA]</scope>
    <source>
        <strain evidence="2 3">CBS 494.80</strain>
    </source>
</reference>
<feature type="region of interest" description="Disordered" evidence="1">
    <location>
        <begin position="27"/>
        <end position="91"/>
    </location>
</feature>
<feature type="compositionally biased region" description="Acidic residues" evidence="1">
    <location>
        <begin position="328"/>
        <end position="338"/>
    </location>
</feature>
<evidence type="ECO:0000313" key="3">
    <source>
        <dbReference type="Proteomes" id="UP001595075"/>
    </source>
</evidence>
<gene>
    <name evidence="2" type="ORF">VTL71DRAFT_7266</name>
</gene>
<evidence type="ECO:0000313" key="2">
    <source>
        <dbReference type="EMBL" id="KAL2061888.1"/>
    </source>
</evidence>
<organism evidence="2 3">
    <name type="scientific">Oculimacula yallundae</name>
    <dbReference type="NCBI Taxonomy" id="86028"/>
    <lineage>
        <taxon>Eukaryota</taxon>
        <taxon>Fungi</taxon>
        <taxon>Dikarya</taxon>
        <taxon>Ascomycota</taxon>
        <taxon>Pezizomycotina</taxon>
        <taxon>Leotiomycetes</taxon>
        <taxon>Helotiales</taxon>
        <taxon>Ploettnerulaceae</taxon>
        <taxon>Oculimacula</taxon>
    </lineage>
</organism>
<accession>A0ABR4BW74</accession>
<proteinExistence type="predicted"/>
<sequence length="632" mass="70243">MAAAQFLGTIGGDEFFNKSVSLLTIKGPPGLSKTTGYKGRTSSKSHTSKTTPRSESSRCHTSTRSTSPRCFPSLQRPMHKPSSGDLIHRRTRSSQNVSEIHVWKRTAMVRIGKLASIGHEHNPSGNHDLENGCSLTNCSVYWGNKKMLKFALDVFLHKDCREVAGSEDIRNLIGEKDDLSLQVAKQLGAQGHSSPERPPWNIRNVQKYLLFIALSVSREGANDNSKSSLRSRASGAFLSERSHPSAYLGLETLDALVLRPLNTHTVIPVSKFSALTITSKHVTKYTTMTLHKTVKLDLTASAQASKDRGSASKDLADEELSMNTDSDRDSDDEADYDGEGNRIPRFEEDMAKNPGKSRKEIKYARGLWASGMIEIHNSAAAMEEGDLDENDMDDFVPHSRVFVAKAPICAVAGRFQELLPHKRSWPILELEDLVGNHPFNAWTDIDAILMFVYRGEFHAGTNSYYDSTEGDIVNWRLGMDLQYPKLQNATMKAIMKRDSETQTTLDLMGGKIPFVTNPVADCICMMEKLGVVHKADGKFQTHKLMSYMIDRLTWDAMNGGFTYLKVVHRGGCVANMVARAQVDAAKKPKPAFAPWHIFNRHKYLMSEDLETSKVGSIGGNDRGKSTKRKRTS</sequence>
<comment type="caution">
    <text evidence="2">The sequence shown here is derived from an EMBL/GenBank/DDBJ whole genome shotgun (WGS) entry which is preliminary data.</text>
</comment>
<dbReference type="Proteomes" id="UP001595075">
    <property type="component" value="Unassembled WGS sequence"/>
</dbReference>
<name>A0ABR4BW74_9HELO</name>
<keyword evidence="3" id="KW-1185">Reference proteome</keyword>
<feature type="compositionally biased region" description="Low complexity" evidence="1">
    <location>
        <begin position="48"/>
        <end position="67"/>
    </location>
</feature>
<feature type="compositionally biased region" description="Basic and acidic residues" evidence="1">
    <location>
        <begin position="305"/>
        <end position="315"/>
    </location>
</feature>
<dbReference type="EMBL" id="JAZHXI010000018">
    <property type="protein sequence ID" value="KAL2061888.1"/>
    <property type="molecule type" value="Genomic_DNA"/>
</dbReference>
<feature type="region of interest" description="Disordered" evidence="1">
    <location>
        <begin position="303"/>
        <end position="343"/>
    </location>
</feature>
<protein>
    <submittedName>
        <fullName evidence="2">Uncharacterized protein</fullName>
    </submittedName>
</protein>
<evidence type="ECO:0000256" key="1">
    <source>
        <dbReference type="SAM" id="MobiDB-lite"/>
    </source>
</evidence>